<keyword evidence="3" id="KW-1185">Reference proteome</keyword>
<protein>
    <submittedName>
        <fullName evidence="2">Uncharacterized protein</fullName>
    </submittedName>
</protein>
<dbReference type="AlphaFoldDB" id="A0A255YTR1"/>
<sequence>MDISFWDGVLRGGTMVLLALLAWNFGKGWRAALTARLGVLLCVAGLGYLYLPALPAAYNFAWWRMPLHLAGMASPGLFWLFAQSWFDDDFQLRPWHGLAVAALVVAGATSSYFGVSGGWPRLALILTWPLPNAIFTALGVAAALRGRDNDLVELRRRVRLVLALTIGLAILVIVGAELLAPGWPPPGW</sequence>
<name>A0A255YTR1_9SPHN</name>
<comment type="caution">
    <text evidence="2">The sequence shown here is derived from an EMBL/GenBank/DDBJ whole genome shotgun (WGS) entry which is preliminary data.</text>
</comment>
<feature type="transmembrane region" description="Helical" evidence="1">
    <location>
        <begin position="63"/>
        <end position="82"/>
    </location>
</feature>
<dbReference type="RefSeq" id="WP_094472822.1">
    <property type="nucleotide sequence ID" value="NZ_NOXT01000082.1"/>
</dbReference>
<keyword evidence="1" id="KW-1133">Transmembrane helix</keyword>
<dbReference type="Proteomes" id="UP000216991">
    <property type="component" value="Unassembled WGS sequence"/>
</dbReference>
<keyword evidence="1" id="KW-0472">Membrane</keyword>
<evidence type="ECO:0000256" key="1">
    <source>
        <dbReference type="SAM" id="Phobius"/>
    </source>
</evidence>
<reference evidence="2 3" key="1">
    <citation type="submission" date="2017-07" db="EMBL/GenBank/DDBJ databases">
        <title>Sandarakinorhabdus cyanobacteriorum sp. nov., a novel bacterium isolated from cyanobacterial aggregates in a eutrophic lake.</title>
        <authorList>
            <person name="Cai H."/>
        </authorList>
    </citation>
    <scope>NUCLEOTIDE SEQUENCE [LARGE SCALE GENOMIC DNA]</scope>
    <source>
        <strain evidence="2 3">TH057</strain>
    </source>
</reference>
<dbReference type="EMBL" id="NOXT01000082">
    <property type="protein sequence ID" value="OYQ32025.1"/>
    <property type="molecule type" value="Genomic_DNA"/>
</dbReference>
<feature type="transmembrane region" description="Helical" evidence="1">
    <location>
        <begin position="6"/>
        <end position="26"/>
    </location>
</feature>
<proteinExistence type="predicted"/>
<gene>
    <name evidence="2" type="ORF">CHU93_03750</name>
</gene>
<feature type="transmembrane region" description="Helical" evidence="1">
    <location>
        <begin position="94"/>
        <end position="113"/>
    </location>
</feature>
<evidence type="ECO:0000313" key="2">
    <source>
        <dbReference type="EMBL" id="OYQ32025.1"/>
    </source>
</evidence>
<keyword evidence="1" id="KW-0812">Transmembrane</keyword>
<organism evidence="2 3">
    <name type="scientific">Sandarakinorhabdus cyanobacteriorum</name>
    <dbReference type="NCBI Taxonomy" id="1981098"/>
    <lineage>
        <taxon>Bacteria</taxon>
        <taxon>Pseudomonadati</taxon>
        <taxon>Pseudomonadota</taxon>
        <taxon>Alphaproteobacteria</taxon>
        <taxon>Sphingomonadales</taxon>
        <taxon>Sphingosinicellaceae</taxon>
        <taxon>Sandarakinorhabdus</taxon>
    </lineage>
</organism>
<feature type="transmembrane region" description="Helical" evidence="1">
    <location>
        <begin position="125"/>
        <end position="146"/>
    </location>
</feature>
<accession>A0A255YTR1</accession>
<feature type="transmembrane region" description="Helical" evidence="1">
    <location>
        <begin position="33"/>
        <end position="51"/>
    </location>
</feature>
<evidence type="ECO:0000313" key="3">
    <source>
        <dbReference type="Proteomes" id="UP000216991"/>
    </source>
</evidence>
<feature type="transmembrane region" description="Helical" evidence="1">
    <location>
        <begin position="158"/>
        <end position="180"/>
    </location>
</feature>